<name>W5J4Z7_ANODA</name>
<keyword evidence="5" id="KW-1185">Reference proteome</keyword>
<protein>
    <recommendedName>
        <fullName evidence="2">C2 domain-containing protein</fullName>
    </recommendedName>
</protein>
<reference evidence="3" key="3">
    <citation type="journal article" date="2013" name="Nucleic Acids Res.">
        <title>The genome of Anopheles darlingi, the main neotropical malaria vector.</title>
        <authorList>
            <person name="Marinotti O."/>
            <person name="Cerqueira G.C."/>
            <person name="de Almeida L.G."/>
            <person name="Ferro M.I."/>
            <person name="Loreto E.L."/>
            <person name="Zaha A."/>
            <person name="Teixeira S.M."/>
            <person name="Wespiser A.R."/>
            <person name="Almeida E Silva A."/>
            <person name="Schlindwein A.D."/>
            <person name="Pacheco A.C."/>
            <person name="Silva A.L."/>
            <person name="Graveley B.R."/>
            <person name="Walenz B.P."/>
            <person name="Lima Bde A."/>
            <person name="Ribeiro C.A."/>
            <person name="Nunes-Silva C.G."/>
            <person name="de Carvalho C.R."/>
            <person name="Soares C.M."/>
            <person name="de Menezes C.B."/>
            <person name="Matiolli C."/>
            <person name="Caffrey D."/>
            <person name="Araujo D.A."/>
            <person name="de Oliveira D.M."/>
            <person name="Golenbock D."/>
            <person name="Grisard E.C."/>
            <person name="Fantinatti-Garboggini F."/>
            <person name="de Carvalho F.M."/>
            <person name="Barcellos F.G."/>
            <person name="Prosdocimi F."/>
            <person name="May G."/>
            <person name="Azevedo Junior G.M."/>
            <person name="Guimaraes G.M."/>
            <person name="Goldman G.H."/>
            <person name="Padilha I.Q."/>
            <person name="Batista Jda S."/>
            <person name="Ferro J.A."/>
            <person name="Ribeiro J.M."/>
            <person name="Fietto J.L."/>
            <person name="Dabbas K.M."/>
            <person name="Cerdeira L."/>
            <person name="Agnez-Lima L.F."/>
            <person name="Brocchi M."/>
            <person name="de Carvalho M.O."/>
            <person name="Teixeira Mde M."/>
            <person name="Diniz Maia Mde M."/>
            <person name="Goldman M.H."/>
            <person name="Cruz Schneider M.P."/>
            <person name="Felipe M.S."/>
            <person name="Hungria M."/>
            <person name="Nicolas M.F."/>
            <person name="Pereira M."/>
            <person name="Montes M.A."/>
            <person name="Cantao M.E."/>
            <person name="Vincentz M."/>
            <person name="Rafael M.S."/>
            <person name="Silverman N."/>
            <person name="Stoco P.H."/>
            <person name="Souza R.C."/>
            <person name="Vicentini R."/>
            <person name="Gazzinelli R.T."/>
            <person name="Neves Rde O."/>
            <person name="Silva R."/>
            <person name="Astolfi-Filho S."/>
            <person name="Maciel T.E."/>
            <person name="Urmenyi T.P."/>
            <person name="Tadei W.P."/>
            <person name="Camargo E.P."/>
            <person name="de Vasconcelos A.T."/>
        </authorList>
    </citation>
    <scope>NUCLEOTIDE SEQUENCE</scope>
</reference>
<dbReference type="VEuPathDB" id="VectorBase:ADAR2_004447"/>
<dbReference type="CDD" id="cd00030">
    <property type="entry name" value="C2"/>
    <property type="match status" value="1"/>
</dbReference>
<feature type="domain" description="C2" evidence="2">
    <location>
        <begin position="70"/>
        <end position="142"/>
    </location>
</feature>
<dbReference type="EMBL" id="ADMH02002104">
    <property type="protein sequence ID" value="ETN59036.1"/>
    <property type="molecule type" value="Genomic_DNA"/>
</dbReference>
<reference evidence="3" key="2">
    <citation type="submission" date="2010-05" db="EMBL/GenBank/DDBJ databases">
        <authorList>
            <person name="Almeida L.G."/>
            <person name="Nicolas M.F."/>
            <person name="Souza R.C."/>
            <person name="Vasconcelos A.T.R."/>
        </authorList>
    </citation>
    <scope>NUCLEOTIDE SEQUENCE</scope>
</reference>
<dbReference type="HOGENOM" id="CLU_568940_0_0_1"/>
<organism evidence="3">
    <name type="scientific">Anopheles darlingi</name>
    <name type="common">Mosquito</name>
    <dbReference type="NCBI Taxonomy" id="43151"/>
    <lineage>
        <taxon>Eukaryota</taxon>
        <taxon>Metazoa</taxon>
        <taxon>Ecdysozoa</taxon>
        <taxon>Arthropoda</taxon>
        <taxon>Hexapoda</taxon>
        <taxon>Insecta</taxon>
        <taxon>Pterygota</taxon>
        <taxon>Neoptera</taxon>
        <taxon>Endopterygota</taxon>
        <taxon>Diptera</taxon>
        <taxon>Nematocera</taxon>
        <taxon>Culicoidea</taxon>
        <taxon>Culicidae</taxon>
        <taxon>Anophelinae</taxon>
        <taxon>Anopheles</taxon>
    </lineage>
</organism>
<feature type="compositionally biased region" description="Basic and acidic residues" evidence="1">
    <location>
        <begin position="197"/>
        <end position="210"/>
    </location>
</feature>
<sequence length="536" mass="59526">MNKLKAFLPASIGSEHANHLNNNTQQVAEPESPPQPPAATPQLQPQVGFKLTLTSSETNGNESTAAVPELVVSLIGARHLPSSFGLKTVEGYMVKVKLFPGVMKYESSIVTNSWPSFGETFRFPLVTSHKSSFRVKKTDNRRNSQVRQSLPEQFFNGNFVVFTVFALLELPPGYTSSLKNKTMTFIRQGSQRLKDKPVIGKLVKDIDPPNERNSNNDPKQTAKKLTTSESQRNLGSVTYFLEPKCFNAGGTRNRQQIYSTEELWLPIKDITVTQPPLDSRMNVTSSPRGQVEVTLQLADYTEVLIESKSPREDCSFNIEGPYSPPPLSPLSLSSDSGASQVTPFECRRGYSSGSPVPTSNSHKNRFSFDVRRIVRSVRNREKSHKGLCLKITTAKLRCGIKVKEELESIAEKVYLKTTVLEQGVLAASWKSDPFRPTLSSRWNPDDCTVVVPLTGEAALEHLSIRIGMATKSKVGKKTRLGSVLLGPKAGRTNAALDDQWRKMILYKGSPISVWYSFEEDAPLNRCEAHHRALLCT</sequence>
<dbReference type="InterPro" id="IPR035892">
    <property type="entry name" value="C2_domain_sf"/>
</dbReference>
<evidence type="ECO:0000313" key="5">
    <source>
        <dbReference type="Proteomes" id="UP000000673"/>
    </source>
</evidence>
<reference evidence="4" key="4">
    <citation type="submission" date="2015-06" db="UniProtKB">
        <authorList>
            <consortium name="EnsemblMetazoa"/>
        </authorList>
    </citation>
    <scope>IDENTIFICATION</scope>
</reference>
<evidence type="ECO:0000256" key="1">
    <source>
        <dbReference type="SAM" id="MobiDB-lite"/>
    </source>
</evidence>
<proteinExistence type="predicted"/>
<dbReference type="SUPFAM" id="SSF49562">
    <property type="entry name" value="C2 domain (Calcium/lipid-binding domain, CaLB)"/>
    <property type="match status" value="1"/>
</dbReference>
<dbReference type="Pfam" id="PF00168">
    <property type="entry name" value="C2"/>
    <property type="match status" value="1"/>
</dbReference>
<feature type="region of interest" description="Disordered" evidence="1">
    <location>
        <begin position="197"/>
        <end position="229"/>
    </location>
</feature>
<evidence type="ECO:0000313" key="3">
    <source>
        <dbReference type="EMBL" id="ETN59036.1"/>
    </source>
</evidence>
<evidence type="ECO:0000313" key="4">
    <source>
        <dbReference type="EnsemblMetazoa" id="ADAC009347-PA"/>
    </source>
</evidence>
<feature type="region of interest" description="Disordered" evidence="1">
    <location>
        <begin position="23"/>
        <end position="42"/>
    </location>
</feature>
<dbReference type="VEuPathDB" id="VectorBase:ADAC009347"/>
<dbReference type="Proteomes" id="UP000000673">
    <property type="component" value="Unassembled WGS sequence"/>
</dbReference>
<dbReference type="FunCoup" id="W5J4Z7">
    <property type="interactions" value="3"/>
</dbReference>
<gene>
    <name evidence="3" type="ORF">AND_009347</name>
</gene>
<dbReference type="eggNOG" id="ENOG502S28E">
    <property type="taxonomic scope" value="Eukaryota"/>
</dbReference>
<dbReference type="EnsemblMetazoa" id="ADAC009347-RA">
    <property type="protein sequence ID" value="ADAC009347-PA"/>
    <property type="gene ID" value="ADAC009347"/>
</dbReference>
<reference evidence="3 5" key="1">
    <citation type="journal article" date="2010" name="BMC Genomics">
        <title>Combination of measures distinguishes pre-miRNAs from other stem-loops in the genome of the newly sequenced Anopheles darlingi.</title>
        <authorList>
            <person name="Mendes N.D."/>
            <person name="Freitas A.T."/>
            <person name="Vasconcelos A.T."/>
            <person name="Sagot M.F."/>
        </authorList>
    </citation>
    <scope>NUCLEOTIDE SEQUENCE</scope>
</reference>
<dbReference type="InterPro" id="IPR000008">
    <property type="entry name" value="C2_dom"/>
</dbReference>
<dbReference type="OMA" id="QTMHEHE"/>
<feature type="compositionally biased region" description="Polar residues" evidence="1">
    <location>
        <begin position="211"/>
        <end position="229"/>
    </location>
</feature>
<accession>W5J4Z7</accession>
<dbReference type="AlphaFoldDB" id="W5J4Z7"/>
<evidence type="ECO:0000259" key="2">
    <source>
        <dbReference type="Pfam" id="PF00168"/>
    </source>
</evidence>